<evidence type="ECO:0000256" key="4">
    <source>
        <dbReference type="SAM" id="SignalP"/>
    </source>
</evidence>
<evidence type="ECO:0000313" key="6">
    <source>
        <dbReference type="EMBL" id="SFR46173.1"/>
    </source>
</evidence>
<name>A0A1I6GV66_9GAMM</name>
<evidence type="ECO:0000313" key="7">
    <source>
        <dbReference type="Proteomes" id="UP000199290"/>
    </source>
</evidence>
<protein>
    <submittedName>
        <fullName evidence="6">Outer membrane protein (Porin)</fullName>
    </submittedName>
</protein>
<comment type="subcellular location">
    <subcellularLocation>
        <location evidence="1">Cell outer membrane</location>
        <topology evidence="1">Multi-pass membrane protein</topology>
    </subcellularLocation>
</comment>
<dbReference type="InterPro" id="IPR050298">
    <property type="entry name" value="Gram-neg_bact_OMP"/>
</dbReference>
<dbReference type="SUPFAM" id="SSF56935">
    <property type="entry name" value="Porins"/>
    <property type="match status" value="1"/>
</dbReference>
<dbReference type="InterPro" id="IPR033900">
    <property type="entry name" value="Gram_neg_porin_domain"/>
</dbReference>
<reference evidence="7" key="1">
    <citation type="submission" date="2016-10" db="EMBL/GenBank/DDBJ databases">
        <authorList>
            <person name="Varghese N."/>
            <person name="Submissions S."/>
        </authorList>
    </citation>
    <scope>NUCLEOTIDE SEQUENCE [LARGE SCALE GENOMIC DNA]</scope>
    <source>
        <strain evidence="7">CGMCC 1.6294</strain>
    </source>
</reference>
<dbReference type="EMBL" id="FOYV01000001">
    <property type="protein sequence ID" value="SFR46173.1"/>
    <property type="molecule type" value="Genomic_DNA"/>
</dbReference>
<evidence type="ECO:0000256" key="1">
    <source>
        <dbReference type="ARBA" id="ARBA00004571"/>
    </source>
</evidence>
<dbReference type="Proteomes" id="UP000199290">
    <property type="component" value="Unassembled WGS sequence"/>
</dbReference>
<proteinExistence type="predicted"/>
<dbReference type="InterPro" id="IPR023614">
    <property type="entry name" value="Porin_dom_sf"/>
</dbReference>
<sequence>MSRVSDPRFPKTTGGTMKNNNFRKSGLAMAMAVAMGASTGANAAVELYNQDGTSFSVDGYFNAFYVNRDDKLNDVRDSRIKMGFLPNTIGFNFSKDMGDLTLGGRSSFWTTINDSLDSPTDTAIDVRQFYATVDGDFGQILIGKDFGLYARSNIFLDEILMGFGSPGAAGGVSFGNIRAGYPYPTPSAQFTYRSPDMSGLKIAAGVLDPADTVTGANDENSAPRFESEITYNANLNNVALTGWVNGRYQSAENGNTTVDSTGVGYGVKASVAGLTLAASGFTSKGDNPVLIVNGAVTEDDADGFLVQGSYAFGANRIVLSYGETDAEILNLETENTTVGFFHDVNSNFKLVAEYNMYEDNNRTTGATTTEADTIALGAIVMF</sequence>
<dbReference type="PANTHER" id="PTHR34501">
    <property type="entry name" value="PROTEIN YDDL-RELATED"/>
    <property type="match status" value="1"/>
</dbReference>
<dbReference type="AlphaFoldDB" id="A0A1I6GV66"/>
<evidence type="ECO:0000256" key="2">
    <source>
        <dbReference type="ARBA" id="ARBA00022729"/>
    </source>
</evidence>
<keyword evidence="3" id="KW-0472">Membrane</keyword>
<dbReference type="PANTHER" id="PTHR34501:SF2">
    <property type="entry name" value="OUTER MEMBRANE PORIN F-RELATED"/>
    <property type="match status" value="1"/>
</dbReference>
<accession>A0A1I6GV66</accession>
<organism evidence="6 7">
    <name type="scientific">Marinobacter gudaonensis</name>
    <dbReference type="NCBI Taxonomy" id="375760"/>
    <lineage>
        <taxon>Bacteria</taxon>
        <taxon>Pseudomonadati</taxon>
        <taxon>Pseudomonadota</taxon>
        <taxon>Gammaproteobacteria</taxon>
        <taxon>Pseudomonadales</taxon>
        <taxon>Marinobacteraceae</taxon>
        <taxon>Marinobacter</taxon>
    </lineage>
</organism>
<keyword evidence="7" id="KW-1185">Reference proteome</keyword>
<dbReference type="STRING" id="375760.SAMN04488073_1611"/>
<feature type="domain" description="Porin" evidence="5">
    <location>
        <begin position="30"/>
        <end position="361"/>
    </location>
</feature>
<gene>
    <name evidence="6" type="ORF">SAMN04488073_1611</name>
</gene>
<evidence type="ECO:0000259" key="5">
    <source>
        <dbReference type="Pfam" id="PF13609"/>
    </source>
</evidence>
<feature type="chain" id="PRO_5011436522" evidence="4">
    <location>
        <begin position="44"/>
        <end position="382"/>
    </location>
</feature>
<evidence type="ECO:0000256" key="3">
    <source>
        <dbReference type="ARBA" id="ARBA00023136"/>
    </source>
</evidence>
<dbReference type="Gene3D" id="2.40.160.10">
    <property type="entry name" value="Porin"/>
    <property type="match status" value="1"/>
</dbReference>
<feature type="signal peptide" evidence="4">
    <location>
        <begin position="1"/>
        <end position="43"/>
    </location>
</feature>
<keyword evidence="2 4" id="KW-0732">Signal</keyword>
<dbReference type="Pfam" id="PF13609">
    <property type="entry name" value="Porin_4"/>
    <property type="match status" value="1"/>
</dbReference>